<accession>A0ABU9U5I0</accession>
<dbReference type="EMBL" id="JBBMQU010000029">
    <property type="protein sequence ID" value="MEM5552040.1"/>
    <property type="molecule type" value="Genomic_DNA"/>
</dbReference>
<dbReference type="Proteomes" id="UP001388366">
    <property type="component" value="Unassembled WGS sequence"/>
</dbReference>
<feature type="compositionally biased region" description="Basic residues" evidence="1">
    <location>
        <begin position="53"/>
        <end position="65"/>
    </location>
</feature>
<organism evidence="2 3">
    <name type="scientific">Pseudoalteromonas neustonica</name>
    <dbReference type="NCBI Taxonomy" id="1840331"/>
    <lineage>
        <taxon>Bacteria</taxon>
        <taxon>Pseudomonadati</taxon>
        <taxon>Pseudomonadota</taxon>
        <taxon>Gammaproteobacteria</taxon>
        <taxon>Alteromonadales</taxon>
        <taxon>Pseudoalteromonadaceae</taxon>
        <taxon>Pseudoalteromonas</taxon>
    </lineage>
</organism>
<comment type="caution">
    <text evidence="2">The sequence shown here is derived from an EMBL/GenBank/DDBJ whole genome shotgun (WGS) entry which is preliminary data.</text>
</comment>
<keyword evidence="3" id="KW-1185">Reference proteome</keyword>
<protein>
    <recommendedName>
        <fullName evidence="4">Transposase</fullName>
    </recommendedName>
</protein>
<gene>
    <name evidence="2" type="ORF">WNY63_15000</name>
</gene>
<evidence type="ECO:0008006" key="4">
    <source>
        <dbReference type="Google" id="ProtNLM"/>
    </source>
</evidence>
<evidence type="ECO:0000313" key="2">
    <source>
        <dbReference type="EMBL" id="MEM5552040.1"/>
    </source>
</evidence>
<reference evidence="2 3" key="1">
    <citation type="submission" date="2024-03" db="EMBL/GenBank/DDBJ databases">
        <title>Community enrichment and isolation of bacterial strains for fucoidan degradation.</title>
        <authorList>
            <person name="Sichert A."/>
        </authorList>
    </citation>
    <scope>NUCLEOTIDE SEQUENCE [LARGE SCALE GENOMIC DNA]</scope>
    <source>
        <strain evidence="2 3">AS81</strain>
    </source>
</reference>
<dbReference type="RefSeq" id="WP_342884210.1">
    <property type="nucleotide sequence ID" value="NZ_JBBMQU010000029.1"/>
</dbReference>
<sequence>MSKVIMDIKIVVKKKLSVYEARAFDTDGKLIESLVALSESNARRLLKEKLGLVKKSKPKKSKPKKVPSSLLDSGSVLNGLRGVTSSKPWRKTK</sequence>
<evidence type="ECO:0000313" key="3">
    <source>
        <dbReference type="Proteomes" id="UP001388366"/>
    </source>
</evidence>
<feature type="region of interest" description="Disordered" evidence="1">
    <location>
        <begin position="53"/>
        <end position="93"/>
    </location>
</feature>
<proteinExistence type="predicted"/>
<name>A0ABU9U5I0_9GAMM</name>
<evidence type="ECO:0000256" key="1">
    <source>
        <dbReference type="SAM" id="MobiDB-lite"/>
    </source>
</evidence>